<gene>
    <name evidence="3" type="ORF">GCM10010508_47750</name>
</gene>
<protein>
    <submittedName>
        <fullName evidence="3">Uncharacterized protein</fullName>
    </submittedName>
</protein>
<proteinExistence type="predicted"/>
<dbReference type="AlphaFoldDB" id="A0A918Y7R8"/>
<evidence type="ECO:0000256" key="2">
    <source>
        <dbReference type="SAM" id="Phobius"/>
    </source>
</evidence>
<keyword evidence="2" id="KW-1133">Transmembrane helix</keyword>
<keyword evidence="4" id="KW-1185">Reference proteome</keyword>
<evidence type="ECO:0000256" key="1">
    <source>
        <dbReference type="SAM" id="MobiDB-lite"/>
    </source>
</evidence>
<reference evidence="3" key="2">
    <citation type="submission" date="2020-09" db="EMBL/GenBank/DDBJ databases">
        <authorList>
            <person name="Sun Q."/>
            <person name="Ohkuma M."/>
        </authorList>
    </citation>
    <scope>NUCLEOTIDE SEQUENCE</scope>
    <source>
        <strain evidence="3">JCM 4654</strain>
    </source>
</reference>
<feature type="transmembrane region" description="Helical" evidence="2">
    <location>
        <begin position="255"/>
        <end position="273"/>
    </location>
</feature>
<sequence>MTSPHSARPLIAVIGSTDPDRTFTHPLKATDLAPEACRQLGRELARAGCDLAVFSSSPEYVETDVVAGYADACTEADPGRVAAFPPRHSDVDFGLAPDTHASLEILRDSSGEWEVAFYHTLLSCDGVLLMGGGQSTRVAGIIALAQRLPLVTVAAFGGGAGQVWINFDKVRNDADDSDIRLMGDNWSSASPSRLIACLLRQRERRLRALAERARGERTAVRRSARGLTVAAVCMLVSLAALVTARQTQQAGARDLLVLVGAPLVASAAGAILRNSFESDVRWGRAAVRGLGAGLVCVLLYFASQLLTTPTLLDHLDVRRLLFFTIPLGFTAGFTFDLVFERLRTGAAGPPSVPLPDPLAPGASRPSGNDGPHA</sequence>
<keyword evidence="2" id="KW-0812">Transmembrane</keyword>
<feature type="transmembrane region" description="Helical" evidence="2">
    <location>
        <begin position="285"/>
        <end position="307"/>
    </location>
</feature>
<accession>A0A918Y7R8</accession>
<feature type="transmembrane region" description="Helical" evidence="2">
    <location>
        <begin position="224"/>
        <end position="243"/>
    </location>
</feature>
<comment type="caution">
    <text evidence="3">The sequence shown here is derived from an EMBL/GenBank/DDBJ whole genome shotgun (WGS) entry which is preliminary data.</text>
</comment>
<dbReference type="Proteomes" id="UP000608955">
    <property type="component" value="Unassembled WGS sequence"/>
</dbReference>
<evidence type="ECO:0000313" key="3">
    <source>
        <dbReference type="EMBL" id="GHD92938.1"/>
    </source>
</evidence>
<feature type="region of interest" description="Disordered" evidence="1">
    <location>
        <begin position="348"/>
        <end position="373"/>
    </location>
</feature>
<organism evidence="3 4">
    <name type="scientific">Streptomyces naganishii JCM 4654</name>
    <dbReference type="NCBI Taxonomy" id="1306179"/>
    <lineage>
        <taxon>Bacteria</taxon>
        <taxon>Bacillati</taxon>
        <taxon>Actinomycetota</taxon>
        <taxon>Actinomycetes</taxon>
        <taxon>Kitasatosporales</taxon>
        <taxon>Streptomycetaceae</taxon>
        <taxon>Streptomyces</taxon>
    </lineage>
</organism>
<evidence type="ECO:0000313" key="4">
    <source>
        <dbReference type="Proteomes" id="UP000608955"/>
    </source>
</evidence>
<reference evidence="3" key="1">
    <citation type="journal article" date="2014" name="Int. J. Syst. Evol. Microbiol.">
        <title>Complete genome sequence of Corynebacterium casei LMG S-19264T (=DSM 44701T), isolated from a smear-ripened cheese.</title>
        <authorList>
            <consortium name="US DOE Joint Genome Institute (JGI-PGF)"/>
            <person name="Walter F."/>
            <person name="Albersmeier A."/>
            <person name="Kalinowski J."/>
            <person name="Ruckert C."/>
        </authorList>
    </citation>
    <scope>NUCLEOTIDE SEQUENCE</scope>
    <source>
        <strain evidence="3">JCM 4654</strain>
    </source>
</reference>
<dbReference type="RefSeq" id="WP_190179877.1">
    <property type="nucleotide sequence ID" value="NZ_BMVF01000013.1"/>
</dbReference>
<dbReference type="EMBL" id="BMVF01000013">
    <property type="protein sequence ID" value="GHD92938.1"/>
    <property type="molecule type" value="Genomic_DNA"/>
</dbReference>
<name>A0A918Y7R8_9ACTN</name>
<keyword evidence="2" id="KW-0472">Membrane</keyword>
<feature type="transmembrane region" description="Helical" evidence="2">
    <location>
        <begin position="319"/>
        <end position="339"/>
    </location>
</feature>